<name>A0ABX1LW23_9CYAN</name>
<evidence type="ECO:0000256" key="1">
    <source>
        <dbReference type="ARBA" id="ARBA00007874"/>
    </source>
</evidence>
<gene>
    <name evidence="10" type="ORF">HC246_20760</name>
</gene>
<keyword evidence="6" id="KW-0408">Iron</keyword>
<dbReference type="PANTHER" id="PTHR43112">
    <property type="entry name" value="FERREDOXIN"/>
    <property type="match status" value="1"/>
</dbReference>
<dbReference type="CDD" id="cd00207">
    <property type="entry name" value="fer2"/>
    <property type="match status" value="1"/>
</dbReference>
<evidence type="ECO:0000313" key="11">
    <source>
        <dbReference type="Proteomes" id="UP000738376"/>
    </source>
</evidence>
<dbReference type="SUPFAM" id="SSF54292">
    <property type="entry name" value="2Fe-2S ferredoxin-like"/>
    <property type="match status" value="1"/>
</dbReference>
<keyword evidence="5" id="KW-0249">Electron transport</keyword>
<evidence type="ECO:0000256" key="3">
    <source>
        <dbReference type="ARBA" id="ARBA00022714"/>
    </source>
</evidence>
<comment type="caution">
    <text evidence="10">The sequence shown here is derived from an EMBL/GenBank/DDBJ whole genome shotgun (WGS) entry which is preliminary data.</text>
</comment>
<dbReference type="RefSeq" id="WP_169365358.1">
    <property type="nucleotide sequence ID" value="NZ_JAAVJL010000003.1"/>
</dbReference>
<protein>
    <submittedName>
        <fullName evidence="10">2Fe-2S iron-sulfur cluster binding domain-containing protein</fullName>
    </submittedName>
</protein>
<evidence type="ECO:0000259" key="9">
    <source>
        <dbReference type="PROSITE" id="PS51085"/>
    </source>
</evidence>
<evidence type="ECO:0000256" key="7">
    <source>
        <dbReference type="ARBA" id="ARBA00023014"/>
    </source>
</evidence>
<dbReference type="InterPro" id="IPR012675">
    <property type="entry name" value="Beta-grasp_dom_sf"/>
</dbReference>
<comment type="similarity">
    <text evidence="1">Belongs to the 2Fe2S plant-type ferredoxin family.</text>
</comment>
<dbReference type="InterPro" id="IPR010241">
    <property type="entry name" value="Fd_pln"/>
</dbReference>
<reference evidence="10 11" key="1">
    <citation type="submission" date="2020-03" db="EMBL/GenBank/DDBJ databases">
        <title>Draft Genome Sequence of 2-Methylisoborneol Producing Pseudanabaena yagii Strain GIHE-NHR1 Isolated from North Han River in South Korea.</title>
        <authorList>
            <person name="Jeong J."/>
        </authorList>
    </citation>
    <scope>NUCLEOTIDE SEQUENCE [LARGE SCALE GENOMIC DNA]</scope>
    <source>
        <strain evidence="10 11">GIHE-NHR1</strain>
    </source>
</reference>
<keyword evidence="4" id="KW-0479">Metal-binding</keyword>
<dbReference type="EMBL" id="JAAVJL010000003">
    <property type="protein sequence ID" value="NMF60392.1"/>
    <property type="molecule type" value="Genomic_DNA"/>
</dbReference>
<evidence type="ECO:0000256" key="2">
    <source>
        <dbReference type="ARBA" id="ARBA00022448"/>
    </source>
</evidence>
<dbReference type="InterPro" id="IPR036010">
    <property type="entry name" value="2Fe-2S_ferredoxin-like_sf"/>
</dbReference>
<feature type="domain" description="2Fe-2S ferredoxin-type" evidence="9">
    <location>
        <begin position="5"/>
        <end position="98"/>
    </location>
</feature>
<dbReference type="PANTHER" id="PTHR43112:SF10">
    <property type="entry name" value="FERREDOXIN C 2, CHLOROPLASTIC"/>
    <property type="match status" value="1"/>
</dbReference>
<comment type="cofactor">
    <cofactor evidence="8">
        <name>[2Fe-2S] cluster</name>
        <dbReference type="ChEBI" id="CHEBI:190135"/>
    </cofactor>
</comment>
<sequence length="111" mass="11752">MTQTFTATLHHHGQTYIVPVPEDQAILDAAIAAGVDLPCSCYAGVCTTCAAQIVKGEVDQSQGMGIGGMGEELDAKGYVLLCVSYPKSDVEIYTDKEQEVYSIRFGSSVSA</sequence>
<dbReference type="Proteomes" id="UP000738376">
    <property type="component" value="Unassembled WGS sequence"/>
</dbReference>
<evidence type="ECO:0000313" key="10">
    <source>
        <dbReference type="EMBL" id="NMF60392.1"/>
    </source>
</evidence>
<dbReference type="Pfam" id="PF00111">
    <property type="entry name" value="Fer2"/>
    <property type="match status" value="1"/>
</dbReference>
<dbReference type="PROSITE" id="PS00197">
    <property type="entry name" value="2FE2S_FER_1"/>
    <property type="match status" value="1"/>
</dbReference>
<dbReference type="PROSITE" id="PS51085">
    <property type="entry name" value="2FE2S_FER_2"/>
    <property type="match status" value="1"/>
</dbReference>
<evidence type="ECO:0000256" key="8">
    <source>
        <dbReference type="ARBA" id="ARBA00034078"/>
    </source>
</evidence>
<accession>A0ABX1LW23</accession>
<keyword evidence="3" id="KW-0001">2Fe-2S</keyword>
<organism evidence="10 11">
    <name type="scientific">Pseudanabaena yagii GIHE-NHR1</name>
    <dbReference type="NCBI Taxonomy" id="2722753"/>
    <lineage>
        <taxon>Bacteria</taxon>
        <taxon>Bacillati</taxon>
        <taxon>Cyanobacteriota</taxon>
        <taxon>Cyanophyceae</taxon>
        <taxon>Pseudanabaenales</taxon>
        <taxon>Pseudanabaenaceae</taxon>
        <taxon>Pseudanabaena</taxon>
        <taxon>Pseudanabaena yagii</taxon>
    </lineage>
</organism>
<keyword evidence="11" id="KW-1185">Reference proteome</keyword>
<dbReference type="Gene3D" id="3.10.20.30">
    <property type="match status" value="1"/>
</dbReference>
<evidence type="ECO:0000256" key="4">
    <source>
        <dbReference type="ARBA" id="ARBA00022723"/>
    </source>
</evidence>
<dbReference type="NCBIfam" id="TIGR02008">
    <property type="entry name" value="fdx_plant"/>
    <property type="match status" value="1"/>
</dbReference>
<evidence type="ECO:0000256" key="5">
    <source>
        <dbReference type="ARBA" id="ARBA00022982"/>
    </source>
</evidence>
<evidence type="ECO:0000256" key="6">
    <source>
        <dbReference type="ARBA" id="ARBA00023004"/>
    </source>
</evidence>
<keyword evidence="7" id="KW-0411">Iron-sulfur</keyword>
<dbReference type="InterPro" id="IPR001041">
    <property type="entry name" value="2Fe-2S_ferredoxin-type"/>
</dbReference>
<keyword evidence="2" id="KW-0813">Transport</keyword>
<proteinExistence type="inferred from homology"/>
<dbReference type="InterPro" id="IPR006058">
    <property type="entry name" value="2Fe2S_fd_BS"/>
</dbReference>